<dbReference type="PANTHER" id="PTHR46968">
    <property type="entry name" value="E3 UBIQUITIN-PROTEIN LIGASE RNF138"/>
    <property type="match status" value="1"/>
</dbReference>
<evidence type="ECO:0000259" key="2">
    <source>
        <dbReference type="Pfam" id="PF05605"/>
    </source>
</evidence>
<dbReference type="GO" id="GO:0003697">
    <property type="term" value="F:single-stranded DNA binding"/>
    <property type="evidence" value="ECO:0007669"/>
    <property type="project" value="TreeGrafter"/>
</dbReference>
<dbReference type="GO" id="GO:0010792">
    <property type="term" value="P:DNA double-strand break processing involved in repair via single-strand annealing"/>
    <property type="evidence" value="ECO:0007669"/>
    <property type="project" value="TreeGrafter"/>
</dbReference>
<keyword evidence="4" id="KW-1185">Reference proteome</keyword>
<reference evidence="3" key="1">
    <citation type="submission" date="2021-02" db="EMBL/GenBank/DDBJ databases">
        <authorList>
            <person name="Dougan E. K."/>
            <person name="Rhodes N."/>
            <person name="Thang M."/>
            <person name="Chan C."/>
        </authorList>
    </citation>
    <scope>NUCLEOTIDE SEQUENCE</scope>
</reference>
<name>A0A812X150_9DINO</name>
<dbReference type="PANTHER" id="PTHR46968:SF2">
    <property type="entry name" value="E3 UBIQUITIN-PROTEIN LIGASE RNF138"/>
    <property type="match status" value="1"/>
</dbReference>
<dbReference type="Proteomes" id="UP000601435">
    <property type="component" value="Unassembled WGS sequence"/>
</dbReference>
<evidence type="ECO:0000256" key="1">
    <source>
        <dbReference type="ARBA" id="ARBA00022843"/>
    </source>
</evidence>
<dbReference type="Pfam" id="PF05605">
    <property type="entry name" value="zf-Di19"/>
    <property type="match status" value="1"/>
</dbReference>
<organism evidence="3 4">
    <name type="scientific">Symbiodinium necroappetens</name>
    <dbReference type="NCBI Taxonomy" id="1628268"/>
    <lineage>
        <taxon>Eukaryota</taxon>
        <taxon>Sar</taxon>
        <taxon>Alveolata</taxon>
        <taxon>Dinophyceae</taxon>
        <taxon>Suessiales</taxon>
        <taxon>Symbiodiniaceae</taxon>
        <taxon>Symbiodinium</taxon>
    </lineage>
</organism>
<dbReference type="InterPro" id="IPR052498">
    <property type="entry name" value="E3_ubiq-protein_ligase_RNF138"/>
</dbReference>
<evidence type="ECO:0000313" key="4">
    <source>
        <dbReference type="Proteomes" id="UP000601435"/>
    </source>
</evidence>
<gene>
    <name evidence="3" type="primary">RNF114</name>
    <name evidence="3" type="ORF">SNEC2469_LOCUS20325</name>
</gene>
<dbReference type="GO" id="GO:0035861">
    <property type="term" value="C:site of double-strand break"/>
    <property type="evidence" value="ECO:0007669"/>
    <property type="project" value="TreeGrafter"/>
</dbReference>
<feature type="domain" description="Di19 zinc-binding" evidence="2">
    <location>
        <begin position="19"/>
        <end position="70"/>
    </location>
</feature>
<comment type="caution">
    <text evidence="3">The sequence shown here is derived from an EMBL/GenBank/DDBJ whole genome shotgun (WGS) entry which is preliminary data.</text>
</comment>
<dbReference type="GO" id="GO:0061630">
    <property type="term" value="F:ubiquitin protein ligase activity"/>
    <property type="evidence" value="ECO:0007669"/>
    <property type="project" value="TreeGrafter"/>
</dbReference>
<sequence>MPRHVVRSAARLRGEEVNLSPQALLEHCKAKHQGPRGPTSAVCPICAAMPWGDPSYVSRNFISHLELRHRCDYAVLTDFDVDEEASHLHPFTCCETTEQKRETGTAVRCGNGSCPFGQAFWHMCRISCTDSRGRMLNSCAND</sequence>
<dbReference type="EMBL" id="CAJNJA010035297">
    <property type="protein sequence ID" value="CAE7705160.1"/>
    <property type="molecule type" value="Genomic_DNA"/>
</dbReference>
<keyword evidence="1" id="KW-0832">Ubl conjugation</keyword>
<evidence type="ECO:0000313" key="3">
    <source>
        <dbReference type="EMBL" id="CAE7705160.1"/>
    </source>
</evidence>
<dbReference type="AlphaFoldDB" id="A0A812X150"/>
<proteinExistence type="predicted"/>
<accession>A0A812X150</accession>
<dbReference type="GO" id="GO:0000724">
    <property type="term" value="P:double-strand break repair via homologous recombination"/>
    <property type="evidence" value="ECO:0007669"/>
    <property type="project" value="TreeGrafter"/>
</dbReference>
<dbReference type="OrthoDB" id="311930at2759"/>
<dbReference type="GO" id="GO:0005634">
    <property type="term" value="C:nucleus"/>
    <property type="evidence" value="ECO:0007669"/>
    <property type="project" value="TreeGrafter"/>
</dbReference>
<dbReference type="InterPro" id="IPR008598">
    <property type="entry name" value="Di19_Zn-bd"/>
</dbReference>
<protein>
    <submittedName>
        <fullName evidence="3">RNF114 protein</fullName>
    </submittedName>
</protein>